<comment type="similarity">
    <text evidence="2 5">Belongs to the DegT/DnrJ/EryC1 family.</text>
</comment>
<dbReference type="GO" id="GO:0000271">
    <property type="term" value="P:polysaccharide biosynthetic process"/>
    <property type="evidence" value="ECO:0007669"/>
    <property type="project" value="TreeGrafter"/>
</dbReference>
<protein>
    <submittedName>
        <fullName evidence="6">Glutamine--scyllo-inositol transaminase</fullName>
        <ecNumber evidence="6">2.6.1.50</ecNumber>
    </submittedName>
</protein>
<dbReference type="eggNOG" id="COG0399">
    <property type="taxonomic scope" value="Bacteria"/>
</dbReference>
<feature type="active site" description="Proton acceptor" evidence="3">
    <location>
        <position position="185"/>
    </location>
</feature>
<dbReference type="PIRSF" id="PIRSF000390">
    <property type="entry name" value="PLP_StrS"/>
    <property type="match status" value="1"/>
</dbReference>
<keyword evidence="1 4" id="KW-0663">Pyridoxal phosphate</keyword>
<name>B8GQ64_THISH</name>
<gene>
    <name evidence="6" type="ordered locus">Tgr7_1173</name>
</gene>
<dbReference type="GO" id="GO:0030170">
    <property type="term" value="F:pyridoxal phosphate binding"/>
    <property type="evidence" value="ECO:0007669"/>
    <property type="project" value="UniProtKB-ARBA"/>
</dbReference>
<dbReference type="InterPro" id="IPR015421">
    <property type="entry name" value="PyrdxlP-dep_Trfase_major"/>
</dbReference>
<organism evidence="6 7">
    <name type="scientific">Thioalkalivibrio sulfidiphilus (strain HL-EbGR7)</name>
    <dbReference type="NCBI Taxonomy" id="396588"/>
    <lineage>
        <taxon>Bacteria</taxon>
        <taxon>Pseudomonadati</taxon>
        <taxon>Pseudomonadota</taxon>
        <taxon>Gammaproteobacteria</taxon>
        <taxon>Chromatiales</taxon>
        <taxon>Ectothiorhodospiraceae</taxon>
        <taxon>Thioalkalivibrio</taxon>
    </lineage>
</organism>
<dbReference type="InterPro" id="IPR015422">
    <property type="entry name" value="PyrdxlP-dep_Trfase_small"/>
</dbReference>
<reference evidence="6 7" key="1">
    <citation type="journal article" date="2011" name="Stand. Genomic Sci.">
        <title>Complete genome sequence of 'Thioalkalivibrio sulfidophilus' HL-EbGr7.</title>
        <authorList>
            <person name="Muyzer G."/>
            <person name="Sorokin D.Y."/>
            <person name="Mavromatis K."/>
            <person name="Lapidus A."/>
            <person name="Clum A."/>
            <person name="Ivanova N."/>
            <person name="Pati A."/>
            <person name="d'Haeseleer P."/>
            <person name="Woyke T."/>
            <person name="Kyrpides N.C."/>
        </authorList>
    </citation>
    <scope>NUCLEOTIDE SEQUENCE [LARGE SCALE GENOMIC DNA]</scope>
    <source>
        <strain evidence="6 7">HL-EbGR7</strain>
    </source>
</reference>
<dbReference type="Gene3D" id="3.90.1150.10">
    <property type="entry name" value="Aspartate Aminotransferase, domain 1"/>
    <property type="match status" value="1"/>
</dbReference>
<evidence type="ECO:0000256" key="5">
    <source>
        <dbReference type="RuleBase" id="RU004508"/>
    </source>
</evidence>
<dbReference type="FunFam" id="3.40.640.10:FF:000089">
    <property type="entry name" value="Aminotransferase, DegT/DnrJ/EryC1/StrS family"/>
    <property type="match status" value="1"/>
</dbReference>
<dbReference type="EMBL" id="CP001339">
    <property type="protein sequence ID" value="ACL72259.1"/>
    <property type="molecule type" value="Genomic_DNA"/>
</dbReference>
<dbReference type="InterPro" id="IPR015424">
    <property type="entry name" value="PyrdxlP-dep_Trfase"/>
</dbReference>
<keyword evidence="6" id="KW-0032">Aminotransferase</keyword>
<dbReference type="OrthoDB" id="9804264at2"/>
<dbReference type="AlphaFoldDB" id="B8GQ64"/>
<accession>B8GQ64</accession>
<dbReference type="Proteomes" id="UP000002383">
    <property type="component" value="Chromosome"/>
</dbReference>
<dbReference type="PANTHER" id="PTHR30244:SF42">
    <property type="entry name" value="UDP-2-ACETAMIDO-2-DEOXY-3-OXO-D-GLUCURONATE AMINOTRANSFERASE"/>
    <property type="match status" value="1"/>
</dbReference>
<dbReference type="STRING" id="396588.Tgr7_1173"/>
<keyword evidence="6" id="KW-0808">Transferase</keyword>
<evidence type="ECO:0000256" key="2">
    <source>
        <dbReference type="ARBA" id="ARBA00037999"/>
    </source>
</evidence>
<evidence type="ECO:0000256" key="1">
    <source>
        <dbReference type="ARBA" id="ARBA00022898"/>
    </source>
</evidence>
<evidence type="ECO:0000313" key="6">
    <source>
        <dbReference type="EMBL" id="ACL72259.1"/>
    </source>
</evidence>
<feature type="modified residue" description="N6-(pyridoxal phosphate)lysine" evidence="4">
    <location>
        <position position="185"/>
    </location>
</feature>
<dbReference type="GO" id="GO:0047310">
    <property type="term" value="F:glutamine-scyllo-inositol transaminase activity"/>
    <property type="evidence" value="ECO:0007669"/>
    <property type="project" value="UniProtKB-EC"/>
</dbReference>
<dbReference type="CDD" id="cd00616">
    <property type="entry name" value="AHBA_syn"/>
    <property type="match status" value="1"/>
</dbReference>
<sequence length="364" mass="40179">MIPMVDLKTQYHQLKAEIDTAVMDVLENTQFILGPNVKALEQETAEYLGVPHAIGCASGTDALHLALAAAGIGPGDEVITTAFTFIATAEAIAYVGATPVFVDIDPQTYNIDPDKVEAAITPKTRAVLPVHLFGQPARMDRLKALCDQHKLLLIEDCAQSFGADVSGTQTGAIGELGCFSFFPSKNLGCYGDGGLITTRSEEYAKRILSLRNHGSEVRYHHDVIGYNSRLDEMQAAILRVKLRHIDEFNTQRRRVAHRYNELLAGTGIVTPHEDGHGRHVFHQYTLLSERRDEIMKALQAQQIACAVYYPIPLHRQKAFGETLSHLQLPVTDEVAARCFSLPIYPEMPDEHIVTVTNVIRNAIA</sequence>
<dbReference type="EC" id="2.6.1.50" evidence="6"/>
<dbReference type="RefSeq" id="WP_012637742.1">
    <property type="nucleotide sequence ID" value="NC_011901.1"/>
</dbReference>
<evidence type="ECO:0000313" key="7">
    <source>
        <dbReference type="Proteomes" id="UP000002383"/>
    </source>
</evidence>
<dbReference type="InterPro" id="IPR000653">
    <property type="entry name" value="DegT/StrS_aminotransferase"/>
</dbReference>
<dbReference type="Gene3D" id="3.40.640.10">
    <property type="entry name" value="Type I PLP-dependent aspartate aminotransferase-like (Major domain)"/>
    <property type="match status" value="1"/>
</dbReference>
<dbReference type="KEGG" id="tgr:Tgr7_1173"/>
<dbReference type="PANTHER" id="PTHR30244">
    <property type="entry name" value="TRANSAMINASE"/>
    <property type="match status" value="1"/>
</dbReference>
<dbReference type="SUPFAM" id="SSF53383">
    <property type="entry name" value="PLP-dependent transferases"/>
    <property type="match status" value="1"/>
</dbReference>
<evidence type="ECO:0000256" key="3">
    <source>
        <dbReference type="PIRSR" id="PIRSR000390-1"/>
    </source>
</evidence>
<proteinExistence type="inferred from homology"/>
<dbReference type="HOGENOM" id="CLU_033332_7_2_6"/>
<dbReference type="Pfam" id="PF01041">
    <property type="entry name" value="DegT_DnrJ_EryC1"/>
    <property type="match status" value="1"/>
</dbReference>
<keyword evidence="7" id="KW-1185">Reference proteome</keyword>
<evidence type="ECO:0000256" key="4">
    <source>
        <dbReference type="PIRSR" id="PIRSR000390-2"/>
    </source>
</evidence>